<protein>
    <submittedName>
        <fullName evidence="1">Uncharacterized protein</fullName>
    </submittedName>
</protein>
<dbReference type="STRING" id="330214.NIDE1218"/>
<dbReference type="EMBL" id="FP929003">
    <property type="protein sequence ID" value="CBK40974.1"/>
    <property type="molecule type" value="Genomic_DNA"/>
</dbReference>
<accession>D8PCL5</accession>
<dbReference type="KEGG" id="nde:NIDE1218"/>
<dbReference type="OrthoDB" id="9794498at2"/>
<sequence length="143" mass="15928">MLNNQLVISDVTGPFREPREPVLSYDYSIQRATWAATHAVRVKIAQAEELDYVKEKLLGTVTGSPGQQLMLNKFLSRKIGDQKVRIADAEGWLKERGDVLVAPFTGSLAHYFPQLEAWVQVEQDSLRAEIKNLVGLVANPPAV</sequence>
<reference evidence="1 2" key="1">
    <citation type="journal article" date="2010" name="Proc. Natl. Acad. Sci. U.S.A.">
        <title>A Nitrospira metagenome illuminates the physiology and evolution of globally important nitrite-oxidizing bacteria.</title>
        <authorList>
            <person name="Lucker S."/>
            <person name="Wagner M."/>
            <person name="Maixner F."/>
            <person name="Pelletier E."/>
            <person name="Koch H."/>
            <person name="Vacherie B."/>
            <person name="Rattei T."/>
            <person name="Sinninghe Damste J."/>
            <person name="Spieck E."/>
            <person name="Le Paslier D."/>
            <person name="Daims H."/>
        </authorList>
    </citation>
    <scope>NUCLEOTIDE SEQUENCE [LARGE SCALE GENOMIC DNA]</scope>
</reference>
<evidence type="ECO:0000313" key="1">
    <source>
        <dbReference type="EMBL" id="CBK40974.1"/>
    </source>
</evidence>
<dbReference type="HOGENOM" id="CLU_1802578_0_0_0"/>
<organism evidence="1 2">
    <name type="scientific">Nitrospira defluvii</name>
    <dbReference type="NCBI Taxonomy" id="330214"/>
    <lineage>
        <taxon>Bacteria</taxon>
        <taxon>Pseudomonadati</taxon>
        <taxon>Nitrospirota</taxon>
        <taxon>Nitrospiria</taxon>
        <taxon>Nitrospirales</taxon>
        <taxon>Nitrospiraceae</taxon>
        <taxon>Nitrospira</taxon>
    </lineage>
</organism>
<evidence type="ECO:0000313" key="2">
    <source>
        <dbReference type="Proteomes" id="UP000001660"/>
    </source>
</evidence>
<dbReference type="Proteomes" id="UP000001660">
    <property type="component" value="Chromosome"/>
</dbReference>
<keyword evidence="2" id="KW-1185">Reference proteome</keyword>
<proteinExistence type="predicted"/>
<dbReference type="AlphaFoldDB" id="D8PCL5"/>
<name>D8PCL5_9BACT</name>
<gene>
    <name evidence="1" type="ORF">NIDE1218</name>
</gene>